<dbReference type="PANTHER" id="PTHR10381:SF70">
    <property type="entry name" value="ATP-DEPENDENT CLP PROTEASE PROTEOLYTIC SUBUNIT"/>
    <property type="match status" value="1"/>
</dbReference>
<proteinExistence type="inferred from homology"/>
<dbReference type="FunFam" id="3.90.226.10:FF:000001">
    <property type="entry name" value="ATP-dependent Clp protease proteolytic subunit"/>
    <property type="match status" value="1"/>
</dbReference>
<comment type="subunit">
    <text evidence="7">Fourteen ClpP subunits assemble into 2 heptameric rings which stack back to back to give a disk-like structure with a central cavity, resembling the structure of eukaryotic proteasomes.</text>
</comment>
<dbReference type="Proteomes" id="UP000317557">
    <property type="component" value="Unassembled WGS sequence"/>
</dbReference>
<evidence type="ECO:0000256" key="8">
    <source>
        <dbReference type="PROSITE-ProRule" id="PRU10085"/>
    </source>
</evidence>
<evidence type="ECO:0000256" key="9">
    <source>
        <dbReference type="PROSITE-ProRule" id="PRU10086"/>
    </source>
</evidence>
<dbReference type="GO" id="GO:0004176">
    <property type="term" value="F:ATP-dependent peptidase activity"/>
    <property type="evidence" value="ECO:0007669"/>
    <property type="project" value="InterPro"/>
</dbReference>
<evidence type="ECO:0000256" key="3">
    <source>
        <dbReference type="ARBA" id="ARBA00022670"/>
    </source>
</evidence>
<evidence type="ECO:0000256" key="4">
    <source>
        <dbReference type="ARBA" id="ARBA00022801"/>
    </source>
</evidence>
<comment type="function">
    <text evidence="7 11">Cleaves peptides in various proteins in a process that requires ATP hydrolysis. Has a chymotrypsin-like activity. Plays a major role in the degradation of misfolded proteins.</text>
</comment>
<evidence type="ECO:0000256" key="11">
    <source>
        <dbReference type="RuleBase" id="RU000550"/>
    </source>
</evidence>
<dbReference type="OrthoDB" id="9802800at2"/>
<dbReference type="PROSITE" id="PS00382">
    <property type="entry name" value="CLP_PROTEASE_HIS"/>
    <property type="match status" value="1"/>
</dbReference>
<evidence type="ECO:0000313" key="14">
    <source>
        <dbReference type="Proteomes" id="UP000317557"/>
    </source>
</evidence>
<evidence type="ECO:0000256" key="1">
    <source>
        <dbReference type="ARBA" id="ARBA00007039"/>
    </source>
</evidence>
<feature type="active site" description="Nucleophile" evidence="7">
    <location>
        <position position="118"/>
    </location>
</feature>
<gene>
    <name evidence="7" type="primary">clpP</name>
    <name evidence="13" type="ORF">SAMN06265219_105173</name>
</gene>
<dbReference type="GO" id="GO:0051117">
    <property type="term" value="F:ATPase binding"/>
    <property type="evidence" value="ECO:0007669"/>
    <property type="project" value="TreeGrafter"/>
</dbReference>
<evidence type="ECO:0000256" key="6">
    <source>
        <dbReference type="ARBA" id="ARBA00034021"/>
    </source>
</evidence>
<comment type="similarity">
    <text evidence="1 7 12">Belongs to the peptidase S14 family.</text>
</comment>
<organism evidence="13 14">
    <name type="scientific">Gracilimonas mengyeensis</name>
    <dbReference type="NCBI Taxonomy" id="1302730"/>
    <lineage>
        <taxon>Bacteria</taxon>
        <taxon>Pseudomonadati</taxon>
        <taxon>Balneolota</taxon>
        <taxon>Balneolia</taxon>
        <taxon>Balneolales</taxon>
        <taxon>Balneolaceae</taxon>
        <taxon>Gracilimonas</taxon>
    </lineage>
</organism>
<sequence length="219" mass="23980">MIHNQPLFEDPNLESGQSIQNNLVPMVVETTSRGERAYDIYSRLLKDRIVILGTPVNDAVASSIMAQLLFLESEDPEKDIQFYINSPGGVVSAGLAIYDTIQHIKCDVATTCMGMAASMGAVLLTAGTEGKRSCLPHSRVMIHQPLGGTRGQASDIEIEAKEILRVKKELSQILADHSGNSVEKIMEDSDRNKWMTAEEAKDYGLVDNVITKSSKNDSK</sequence>
<dbReference type="GO" id="GO:0009368">
    <property type="term" value="C:endopeptidase Clp complex"/>
    <property type="evidence" value="ECO:0007669"/>
    <property type="project" value="TreeGrafter"/>
</dbReference>
<dbReference type="InterPro" id="IPR001907">
    <property type="entry name" value="ClpP"/>
</dbReference>
<comment type="catalytic activity">
    <reaction evidence="6 7 9">
        <text>Hydrolysis of proteins to small peptides in the presence of ATP and magnesium. alpha-casein is the usual test substrate. In the absence of ATP, only oligopeptides shorter than five residues are hydrolyzed (such as succinyl-Leu-Tyr-|-NHMec, and Leu-Tyr-Leu-|-Tyr-Trp, in which cleavage of the -Tyr-|-Leu- and -Tyr-|-Trp bonds also occurs).</text>
        <dbReference type="EC" id="3.4.21.92"/>
    </reaction>
</comment>
<name>A0A521CHT8_9BACT</name>
<reference evidence="13 14" key="1">
    <citation type="submission" date="2017-05" db="EMBL/GenBank/DDBJ databases">
        <authorList>
            <person name="Varghese N."/>
            <person name="Submissions S."/>
        </authorList>
    </citation>
    <scope>NUCLEOTIDE SEQUENCE [LARGE SCALE GENOMIC DNA]</scope>
    <source>
        <strain evidence="13 14">DSM 21985</strain>
    </source>
</reference>
<evidence type="ECO:0000256" key="10">
    <source>
        <dbReference type="RuleBase" id="RU000549"/>
    </source>
</evidence>
<dbReference type="InterPro" id="IPR033135">
    <property type="entry name" value="ClpP_His_AS"/>
</dbReference>
<dbReference type="GO" id="GO:0004252">
    <property type="term" value="F:serine-type endopeptidase activity"/>
    <property type="evidence" value="ECO:0007669"/>
    <property type="project" value="UniProtKB-UniRule"/>
</dbReference>
<dbReference type="Pfam" id="PF00574">
    <property type="entry name" value="CLP_protease"/>
    <property type="match status" value="1"/>
</dbReference>
<keyword evidence="5 7" id="KW-0720">Serine protease</keyword>
<dbReference type="NCBIfam" id="TIGR00493">
    <property type="entry name" value="clpP"/>
    <property type="match status" value="1"/>
</dbReference>
<keyword evidence="3 7" id="KW-0645">Protease</keyword>
<feature type="active site" evidence="7 9">
    <location>
        <position position="143"/>
    </location>
</feature>
<dbReference type="InterPro" id="IPR018215">
    <property type="entry name" value="ClpP_Ser_AS"/>
</dbReference>
<dbReference type="RefSeq" id="WP_142453993.1">
    <property type="nucleotide sequence ID" value="NZ_FXTP01000005.1"/>
</dbReference>
<dbReference type="InterPro" id="IPR029045">
    <property type="entry name" value="ClpP/crotonase-like_dom_sf"/>
</dbReference>
<dbReference type="SUPFAM" id="SSF52096">
    <property type="entry name" value="ClpP/crotonase"/>
    <property type="match status" value="1"/>
</dbReference>
<evidence type="ECO:0000313" key="13">
    <source>
        <dbReference type="EMBL" id="SMO58972.1"/>
    </source>
</evidence>
<dbReference type="HAMAP" id="MF_00444">
    <property type="entry name" value="ClpP"/>
    <property type="match status" value="1"/>
</dbReference>
<dbReference type="CDD" id="cd07017">
    <property type="entry name" value="S14_ClpP_2"/>
    <property type="match status" value="1"/>
</dbReference>
<evidence type="ECO:0000256" key="7">
    <source>
        <dbReference type="HAMAP-Rule" id="MF_00444"/>
    </source>
</evidence>
<keyword evidence="4 7" id="KW-0378">Hydrolase</keyword>
<dbReference type="EC" id="3.4.21.92" evidence="7 10"/>
<dbReference type="PRINTS" id="PR00127">
    <property type="entry name" value="CLPPROTEASEP"/>
</dbReference>
<evidence type="ECO:0000256" key="2">
    <source>
        <dbReference type="ARBA" id="ARBA00022490"/>
    </source>
</evidence>
<dbReference type="GO" id="GO:0005737">
    <property type="term" value="C:cytoplasm"/>
    <property type="evidence" value="ECO:0007669"/>
    <property type="project" value="UniProtKB-SubCell"/>
</dbReference>
<keyword evidence="14" id="KW-1185">Reference proteome</keyword>
<protein>
    <recommendedName>
        <fullName evidence="7 12">ATP-dependent Clp protease proteolytic subunit</fullName>
        <ecNumber evidence="7 10">3.4.21.92</ecNumber>
    </recommendedName>
    <alternativeName>
        <fullName evidence="7">Endopeptidase Clp</fullName>
    </alternativeName>
</protein>
<dbReference type="NCBIfam" id="NF001368">
    <property type="entry name" value="PRK00277.1"/>
    <property type="match status" value="1"/>
</dbReference>
<accession>A0A521CHT8</accession>
<evidence type="ECO:0000256" key="5">
    <source>
        <dbReference type="ARBA" id="ARBA00022825"/>
    </source>
</evidence>
<comment type="subcellular location">
    <subcellularLocation>
        <location evidence="7">Cytoplasm</location>
    </subcellularLocation>
</comment>
<dbReference type="PANTHER" id="PTHR10381">
    <property type="entry name" value="ATP-DEPENDENT CLP PROTEASE PROTEOLYTIC SUBUNIT"/>
    <property type="match status" value="1"/>
</dbReference>
<dbReference type="AlphaFoldDB" id="A0A521CHT8"/>
<dbReference type="NCBIfam" id="NF009205">
    <property type="entry name" value="PRK12553.1"/>
    <property type="match status" value="1"/>
</dbReference>
<dbReference type="Gene3D" id="3.90.226.10">
    <property type="entry name" value="2-enoyl-CoA Hydratase, Chain A, domain 1"/>
    <property type="match status" value="1"/>
</dbReference>
<dbReference type="GO" id="GO:0006515">
    <property type="term" value="P:protein quality control for misfolded or incompletely synthesized proteins"/>
    <property type="evidence" value="ECO:0007669"/>
    <property type="project" value="TreeGrafter"/>
</dbReference>
<dbReference type="InterPro" id="IPR023562">
    <property type="entry name" value="ClpP/TepA"/>
</dbReference>
<evidence type="ECO:0000256" key="12">
    <source>
        <dbReference type="RuleBase" id="RU003567"/>
    </source>
</evidence>
<dbReference type="EMBL" id="FXTP01000005">
    <property type="protein sequence ID" value="SMO58972.1"/>
    <property type="molecule type" value="Genomic_DNA"/>
</dbReference>
<keyword evidence="2 7" id="KW-0963">Cytoplasm</keyword>
<dbReference type="PROSITE" id="PS00381">
    <property type="entry name" value="CLP_PROTEASE_SER"/>
    <property type="match status" value="1"/>
</dbReference>
<feature type="active site" evidence="8">
    <location>
        <position position="118"/>
    </location>
</feature>